<evidence type="ECO:0000313" key="3">
    <source>
        <dbReference type="Proteomes" id="UP001596958"/>
    </source>
</evidence>
<reference evidence="3" key="1">
    <citation type="journal article" date="2019" name="Int. J. Syst. Evol. Microbiol.">
        <title>The Global Catalogue of Microorganisms (GCM) 10K type strain sequencing project: providing services to taxonomists for standard genome sequencing and annotation.</title>
        <authorList>
            <consortium name="The Broad Institute Genomics Platform"/>
            <consortium name="The Broad Institute Genome Sequencing Center for Infectious Disease"/>
            <person name="Wu L."/>
            <person name="Ma J."/>
        </authorList>
    </citation>
    <scope>NUCLEOTIDE SEQUENCE [LARGE SCALE GENOMIC DNA]</scope>
    <source>
        <strain evidence="3">CCUG 63418</strain>
    </source>
</reference>
<dbReference type="EMBL" id="JBHTHU010000001">
    <property type="protein sequence ID" value="MFD0748680.1"/>
    <property type="molecule type" value="Genomic_DNA"/>
</dbReference>
<protein>
    <submittedName>
        <fullName evidence="2">YdeI family protein</fullName>
    </submittedName>
</protein>
<name>A0ABW2YRT3_9SPHI</name>
<dbReference type="Pfam" id="PF08818">
    <property type="entry name" value="DUF1801"/>
    <property type="match status" value="1"/>
</dbReference>
<keyword evidence="3" id="KW-1185">Reference proteome</keyword>
<dbReference type="Proteomes" id="UP001596958">
    <property type="component" value="Unassembled WGS sequence"/>
</dbReference>
<sequence>MEKYDPRIDAYIEKAADFAKPILLHIRQLVHGAAPQITETVKWGMPFFDYKGPVCQMASFKQHAAFGFWKASALNDPKGIINAGEQAAAGSFGRITSLAELPSDEVLVDFITQAVALNENGVKGNLKTTTAKPKAEIPMPDYFAQVLANEPKALAAFENFSASHKREYLEWITEAKTEATREKRMLTAIEWLTEGKSRHWKYK</sequence>
<evidence type="ECO:0000259" key="1">
    <source>
        <dbReference type="Pfam" id="PF08818"/>
    </source>
</evidence>
<evidence type="ECO:0000313" key="2">
    <source>
        <dbReference type="EMBL" id="MFD0748680.1"/>
    </source>
</evidence>
<dbReference type="Gene3D" id="3.90.1150.200">
    <property type="match status" value="1"/>
</dbReference>
<organism evidence="2 3">
    <name type="scientific">Mucilaginibacter calamicampi</name>
    <dbReference type="NCBI Taxonomy" id="1302352"/>
    <lineage>
        <taxon>Bacteria</taxon>
        <taxon>Pseudomonadati</taxon>
        <taxon>Bacteroidota</taxon>
        <taxon>Sphingobacteriia</taxon>
        <taxon>Sphingobacteriales</taxon>
        <taxon>Sphingobacteriaceae</taxon>
        <taxon>Mucilaginibacter</taxon>
    </lineage>
</organism>
<proteinExistence type="predicted"/>
<dbReference type="RefSeq" id="WP_377096284.1">
    <property type="nucleotide sequence ID" value="NZ_JBHTHU010000001.1"/>
</dbReference>
<dbReference type="Pfam" id="PF13376">
    <property type="entry name" value="OmdA"/>
    <property type="match status" value="1"/>
</dbReference>
<dbReference type="SUPFAM" id="SSF159888">
    <property type="entry name" value="YdhG-like"/>
    <property type="match status" value="1"/>
</dbReference>
<comment type="caution">
    <text evidence="2">The sequence shown here is derived from an EMBL/GenBank/DDBJ whole genome shotgun (WGS) entry which is preliminary data.</text>
</comment>
<dbReference type="InterPro" id="IPR014922">
    <property type="entry name" value="YdhG-like"/>
</dbReference>
<gene>
    <name evidence="2" type="ORF">ACFQZS_00910</name>
</gene>
<feature type="domain" description="YdhG-like" evidence="1">
    <location>
        <begin position="20"/>
        <end position="115"/>
    </location>
</feature>
<accession>A0ABW2YRT3</accession>